<gene>
    <name evidence="10 12" type="primary">trpF</name>
    <name evidence="12" type="ORF">Lsan_0302</name>
</gene>
<comment type="catalytic activity">
    <reaction evidence="1 10">
        <text>N-(5-phospho-beta-D-ribosyl)anthranilate = 1-(2-carboxyphenylamino)-1-deoxy-D-ribulose 5-phosphate</text>
        <dbReference type="Rhea" id="RHEA:21540"/>
        <dbReference type="ChEBI" id="CHEBI:18277"/>
        <dbReference type="ChEBI" id="CHEBI:58613"/>
        <dbReference type="EC" id="5.3.1.24"/>
    </reaction>
</comment>
<dbReference type="Proteomes" id="UP000054703">
    <property type="component" value="Unassembled WGS sequence"/>
</dbReference>
<evidence type="ECO:0000256" key="3">
    <source>
        <dbReference type="ARBA" id="ARBA00007571"/>
    </source>
</evidence>
<dbReference type="NCBIfam" id="NF002298">
    <property type="entry name" value="PRK01222.1-4"/>
    <property type="match status" value="1"/>
</dbReference>
<accession>A0A0W0ZEV4</accession>
<dbReference type="SUPFAM" id="SSF51366">
    <property type="entry name" value="Ribulose-phoshate binding barrel"/>
    <property type="match status" value="1"/>
</dbReference>
<dbReference type="PANTHER" id="PTHR42894:SF1">
    <property type="entry name" value="N-(5'-PHOSPHORIBOSYL)ANTHRANILATE ISOMERASE"/>
    <property type="match status" value="1"/>
</dbReference>
<evidence type="ECO:0000256" key="5">
    <source>
        <dbReference type="ARBA" id="ARBA00022272"/>
    </source>
</evidence>
<dbReference type="InterPro" id="IPR044643">
    <property type="entry name" value="TrpF_fam"/>
</dbReference>
<evidence type="ECO:0000256" key="9">
    <source>
        <dbReference type="ARBA" id="ARBA00023235"/>
    </source>
</evidence>
<reference evidence="12 13" key="1">
    <citation type="submission" date="2015-11" db="EMBL/GenBank/DDBJ databases">
        <title>Genomic analysis of 38 Legionella species identifies large and diverse effector repertoires.</title>
        <authorList>
            <person name="Burstein D."/>
            <person name="Amaro F."/>
            <person name="Zusman T."/>
            <person name="Lifshitz Z."/>
            <person name="Cohen O."/>
            <person name="Gilbert J.A."/>
            <person name="Pupko T."/>
            <person name="Shuman H.A."/>
            <person name="Segal G."/>
        </authorList>
    </citation>
    <scope>NUCLEOTIDE SEQUENCE [LARGE SCALE GENOMIC DNA]</scope>
    <source>
        <strain evidence="12 13">SC-63-C7</strain>
    </source>
</reference>
<sequence length="199" mass="21839">MCGMTRSEDIACAVNLGVDAIGLVFYPKSTRFISIEQAKVLLSGLPAFVNSVAVLVNPEQDLVQKIIEELPIQLLQFHGDESAEFCQQFKKPFIKAIHADSAEYIQQAAREFAMARALLLDTPSNSARGGTGLAFDWKVIPQEIAKPYILAGGIDESNVLKAIEVCHPYAVDLCSGIEASPGVKDHGKMSRFMQRLWSR</sequence>
<dbReference type="STRING" id="45074.Lsan_0302"/>
<evidence type="ECO:0000256" key="8">
    <source>
        <dbReference type="ARBA" id="ARBA00023141"/>
    </source>
</evidence>
<evidence type="ECO:0000256" key="1">
    <source>
        <dbReference type="ARBA" id="ARBA00001164"/>
    </source>
</evidence>
<keyword evidence="8 10" id="KW-0057">Aromatic amino acid biosynthesis</keyword>
<evidence type="ECO:0000256" key="10">
    <source>
        <dbReference type="HAMAP-Rule" id="MF_00135"/>
    </source>
</evidence>
<dbReference type="FunFam" id="3.20.20.70:FF:000075">
    <property type="entry name" value="Tryptophan biosynthesis protein TRP1"/>
    <property type="match status" value="1"/>
</dbReference>
<dbReference type="InterPro" id="IPR001240">
    <property type="entry name" value="PRAI_dom"/>
</dbReference>
<comment type="similarity">
    <text evidence="3 10">Belongs to the TrpF family.</text>
</comment>
<keyword evidence="6 10" id="KW-0028">Amino-acid biosynthesis</keyword>
<dbReference type="Pfam" id="PF00697">
    <property type="entry name" value="PRAI"/>
    <property type="match status" value="1"/>
</dbReference>
<evidence type="ECO:0000256" key="2">
    <source>
        <dbReference type="ARBA" id="ARBA00004664"/>
    </source>
</evidence>
<dbReference type="UniPathway" id="UPA00035">
    <property type="reaction ID" value="UER00042"/>
</dbReference>
<dbReference type="InterPro" id="IPR011060">
    <property type="entry name" value="RibuloseP-bd_barrel"/>
</dbReference>
<dbReference type="CDD" id="cd00405">
    <property type="entry name" value="PRAI"/>
    <property type="match status" value="1"/>
</dbReference>
<dbReference type="EC" id="5.3.1.24" evidence="4 10"/>
<evidence type="ECO:0000256" key="7">
    <source>
        <dbReference type="ARBA" id="ARBA00022822"/>
    </source>
</evidence>
<dbReference type="Gene3D" id="3.20.20.70">
    <property type="entry name" value="Aldolase class I"/>
    <property type="match status" value="1"/>
</dbReference>
<dbReference type="InterPro" id="IPR013785">
    <property type="entry name" value="Aldolase_TIM"/>
</dbReference>
<dbReference type="AlphaFoldDB" id="A0A0W0ZEV4"/>
<feature type="domain" description="N-(5'phosphoribosyl) anthranilate isomerase (PRAI)" evidence="11">
    <location>
        <begin position="2"/>
        <end position="194"/>
    </location>
</feature>
<name>A0A0W0ZEV4_9GAMM</name>
<comment type="pathway">
    <text evidence="2 10">Amino-acid biosynthesis; L-tryptophan biosynthesis; L-tryptophan from chorismate: step 3/5.</text>
</comment>
<dbReference type="PATRIC" id="fig|45074.5.peg.320"/>
<protein>
    <recommendedName>
        <fullName evidence="5 10">N-(5'-phosphoribosyl)anthranilate isomerase</fullName>
        <shortName evidence="10">PRAI</shortName>
        <ecNumber evidence="4 10">5.3.1.24</ecNumber>
    </recommendedName>
</protein>
<evidence type="ECO:0000256" key="6">
    <source>
        <dbReference type="ARBA" id="ARBA00022605"/>
    </source>
</evidence>
<proteinExistence type="inferred from homology"/>
<evidence type="ECO:0000259" key="11">
    <source>
        <dbReference type="Pfam" id="PF00697"/>
    </source>
</evidence>
<dbReference type="EMBL" id="LNYU01000006">
    <property type="protein sequence ID" value="KTD67643.1"/>
    <property type="molecule type" value="Genomic_DNA"/>
</dbReference>
<keyword evidence="9 10" id="KW-0413">Isomerase</keyword>
<dbReference type="GO" id="GO:0004640">
    <property type="term" value="F:phosphoribosylanthranilate isomerase activity"/>
    <property type="evidence" value="ECO:0007669"/>
    <property type="project" value="UniProtKB-UniRule"/>
</dbReference>
<dbReference type="GO" id="GO:0000162">
    <property type="term" value="P:L-tryptophan biosynthetic process"/>
    <property type="evidence" value="ECO:0007669"/>
    <property type="project" value="UniProtKB-UniRule"/>
</dbReference>
<evidence type="ECO:0000256" key="4">
    <source>
        <dbReference type="ARBA" id="ARBA00012572"/>
    </source>
</evidence>
<keyword evidence="13" id="KW-1185">Reference proteome</keyword>
<dbReference type="PANTHER" id="PTHR42894">
    <property type="entry name" value="N-(5'-PHOSPHORIBOSYL)ANTHRANILATE ISOMERASE"/>
    <property type="match status" value="1"/>
</dbReference>
<keyword evidence="7 10" id="KW-0822">Tryptophan biosynthesis</keyword>
<evidence type="ECO:0000313" key="12">
    <source>
        <dbReference type="EMBL" id="KTD67643.1"/>
    </source>
</evidence>
<comment type="caution">
    <text evidence="12">The sequence shown here is derived from an EMBL/GenBank/DDBJ whole genome shotgun (WGS) entry which is preliminary data.</text>
</comment>
<organism evidence="12 13">
    <name type="scientific">Legionella santicrucis</name>
    <dbReference type="NCBI Taxonomy" id="45074"/>
    <lineage>
        <taxon>Bacteria</taxon>
        <taxon>Pseudomonadati</taxon>
        <taxon>Pseudomonadota</taxon>
        <taxon>Gammaproteobacteria</taxon>
        <taxon>Legionellales</taxon>
        <taxon>Legionellaceae</taxon>
        <taxon>Legionella</taxon>
    </lineage>
</organism>
<evidence type="ECO:0000313" key="13">
    <source>
        <dbReference type="Proteomes" id="UP000054703"/>
    </source>
</evidence>
<dbReference type="HAMAP" id="MF_00135">
    <property type="entry name" value="PRAI"/>
    <property type="match status" value="1"/>
</dbReference>